<feature type="domain" description="DRBM" evidence="5">
    <location>
        <begin position="140"/>
        <end position="209"/>
    </location>
</feature>
<evidence type="ECO:0000256" key="4">
    <source>
        <dbReference type="SAM" id="SignalP"/>
    </source>
</evidence>
<keyword evidence="1" id="KW-0677">Repeat</keyword>
<accession>A0A7J7DFW4</accession>
<sequence length="430" mass="47062">MCLQISEFFTFSLASLIALLSQSFLHTVVVSNEMYKCRLQEICHQRRWALPTYSAMKDGPDHLPSFKSSVSVNGLSFDSTESWRTLREAHNDAAKEALLHFAPALPQSVAELNAEGPKVGEISLGPETLCGTFTAVDDMHYKNQLLIYAQLENLDIPRYSSQIEGTSHDPRFKATVAIGGCTFESPEQFRTLKEAEQAAAKSAFMSLSQDGFQVGDYGLYKNLLQEFAQREKIHMPAYKTEKSGPPHNPAFFSSVEVGGEVFHGKPGGSKKEAEREAAKVAYSVLKERKSGSPSTSVIGGIVGDENLKTTADLDPTLSAELKRKLKQKSAIKYEGNGVPENATPFSAKTEVEKSKSIPISPNGVPGISTLAISGSNVNKTKETKPYLLNNRVRVYPYFPDTAFPEGITVLPIGEDKWVAVSLEFPNEDAA</sequence>
<evidence type="ECO:0000256" key="1">
    <source>
        <dbReference type="ARBA" id="ARBA00022737"/>
    </source>
</evidence>
<reference evidence="6 7" key="1">
    <citation type="journal article" date="2020" name="Nat. Commun.">
        <title>Genome of Tripterygium wilfordii and identification of cytochrome P450 involved in triptolide biosynthesis.</title>
        <authorList>
            <person name="Tu L."/>
            <person name="Su P."/>
            <person name="Zhang Z."/>
            <person name="Gao L."/>
            <person name="Wang J."/>
            <person name="Hu T."/>
            <person name="Zhou J."/>
            <person name="Zhang Y."/>
            <person name="Zhao Y."/>
            <person name="Liu Y."/>
            <person name="Song Y."/>
            <person name="Tong Y."/>
            <person name="Lu Y."/>
            <person name="Yang J."/>
            <person name="Xu C."/>
            <person name="Jia M."/>
            <person name="Peters R.J."/>
            <person name="Huang L."/>
            <person name="Gao W."/>
        </authorList>
    </citation>
    <scope>NUCLEOTIDE SEQUENCE [LARGE SCALE GENOMIC DNA]</scope>
    <source>
        <strain evidence="7">cv. XIE 37</strain>
        <tissue evidence="6">Leaf</tissue>
    </source>
</reference>
<dbReference type="PROSITE" id="PS50137">
    <property type="entry name" value="DS_RBD"/>
    <property type="match status" value="3"/>
</dbReference>
<feature type="signal peptide" evidence="4">
    <location>
        <begin position="1"/>
        <end position="31"/>
    </location>
</feature>
<keyword evidence="7" id="KW-1185">Reference proteome</keyword>
<organism evidence="6 7">
    <name type="scientific">Tripterygium wilfordii</name>
    <name type="common">Thunder God vine</name>
    <dbReference type="NCBI Taxonomy" id="458696"/>
    <lineage>
        <taxon>Eukaryota</taxon>
        <taxon>Viridiplantae</taxon>
        <taxon>Streptophyta</taxon>
        <taxon>Embryophyta</taxon>
        <taxon>Tracheophyta</taxon>
        <taxon>Spermatophyta</taxon>
        <taxon>Magnoliopsida</taxon>
        <taxon>eudicotyledons</taxon>
        <taxon>Gunneridae</taxon>
        <taxon>Pentapetalae</taxon>
        <taxon>rosids</taxon>
        <taxon>fabids</taxon>
        <taxon>Celastrales</taxon>
        <taxon>Celastraceae</taxon>
        <taxon>Tripterygium</taxon>
    </lineage>
</organism>
<feature type="domain" description="DRBM" evidence="5">
    <location>
        <begin position="34"/>
        <end position="103"/>
    </location>
</feature>
<dbReference type="Gene3D" id="3.30.160.20">
    <property type="match status" value="3"/>
</dbReference>
<dbReference type="SMART" id="SM00358">
    <property type="entry name" value="DSRM"/>
    <property type="match status" value="3"/>
</dbReference>
<keyword evidence="4" id="KW-0732">Signal</keyword>
<evidence type="ECO:0000313" key="6">
    <source>
        <dbReference type="EMBL" id="KAF5744946.1"/>
    </source>
</evidence>
<dbReference type="AlphaFoldDB" id="A0A7J7DFW4"/>
<feature type="domain" description="DRBM" evidence="5">
    <location>
        <begin position="219"/>
        <end position="287"/>
    </location>
</feature>
<evidence type="ECO:0000313" key="7">
    <source>
        <dbReference type="Proteomes" id="UP000593562"/>
    </source>
</evidence>
<dbReference type="InParanoid" id="A0A7J7DFW4"/>
<feature type="chain" id="PRO_5029815473" evidence="4">
    <location>
        <begin position="32"/>
        <end position="430"/>
    </location>
</feature>
<dbReference type="PANTHER" id="PTHR46031">
    <property type="match status" value="1"/>
</dbReference>
<gene>
    <name evidence="6" type="ORF">HS088_TW07G00527</name>
</gene>
<dbReference type="FunCoup" id="A0A7J7DFW4">
    <property type="interactions" value="588"/>
</dbReference>
<dbReference type="Proteomes" id="UP000593562">
    <property type="component" value="Unassembled WGS sequence"/>
</dbReference>
<evidence type="ECO:0000256" key="2">
    <source>
        <dbReference type="ARBA" id="ARBA00022884"/>
    </source>
</evidence>
<dbReference type="EMBL" id="JAAARO010000007">
    <property type="protein sequence ID" value="KAF5744946.1"/>
    <property type="molecule type" value="Genomic_DNA"/>
</dbReference>
<dbReference type="InterPro" id="IPR014720">
    <property type="entry name" value="dsRBD_dom"/>
</dbReference>
<proteinExistence type="predicted"/>
<dbReference type="GO" id="GO:0003723">
    <property type="term" value="F:RNA binding"/>
    <property type="evidence" value="ECO:0007669"/>
    <property type="project" value="UniProtKB-UniRule"/>
</dbReference>
<protein>
    <submittedName>
        <fullName evidence="6">Double-stranded RNA-binding protein 1-like</fullName>
    </submittedName>
</protein>
<evidence type="ECO:0000259" key="5">
    <source>
        <dbReference type="PROSITE" id="PS50137"/>
    </source>
</evidence>
<dbReference type="Pfam" id="PF00035">
    <property type="entry name" value="dsrm"/>
    <property type="match status" value="3"/>
</dbReference>
<name>A0A7J7DFW4_TRIWF</name>
<dbReference type="SUPFAM" id="SSF54768">
    <property type="entry name" value="dsRNA-binding domain-like"/>
    <property type="match status" value="3"/>
</dbReference>
<comment type="caution">
    <text evidence="6">The sequence shown here is derived from an EMBL/GenBank/DDBJ whole genome shotgun (WGS) entry which is preliminary data.</text>
</comment>
<evidence type="ECO:0000256" key="3">
    <source>
        <dbReference type="PROSITE-ProRule" id="PRU00266"/>
    </source>
</evidence>
<dbReference type="PANTHER" id="PTHR46031:SF31">
    <property type="entry name" value="DOUBLE-STRANDED RNA-BINDING PROTEIN 1-LIKE"/>
    <property type="match status" value="1"/>
</dbReference>
<keyword evidence="2 3" id="KW-0694">RNA-binding</keyword>